<dbReference type="Proteomes" id="UP001595839">
    <property type="component" value="Unassembled WGS sequence"/>
</dbReference>
<reference evidence="7" key="1">
    <citation type="journal article" date="2019" name="Int. J. Syst. Evol. Microbiol.">
        <title>The Global Catalogue of Microorganisms (GCM) 10K type strain sequencing project: providing services to taxonomists for standard genome sequencing and annotation.</title>
        <authorList>
            <consortium name="The Broad Institute Genomics Platform"/>
            <consortium name="The Broad Institute Genome Sequencing Center for Infectious Disease"/>
            <person name="Wu L."/>
            <person name="Ma J."/>
        </authorList>
    </citation>
    <scope>NUCLEOTIDE SEQUENCE [LARGE SCALE GENOMIC DNA]</scope>
    <source>
        <strain evidence="7">CGMCC 4.7177</strain>
    </source>
</reference>
<comment type="caution">
    <text evidence="6">The sequence shown here is derived from an EMBL/GenBank/DDBJ whole genome shotgun (WGS) entry which is preliminary data.</text>
</comment>
<name>A0ABV9AU66_9ACTN</name>
<evidence type="ECO:0000313" key="7">
    <source>
        <dbReference type="Proteomes" id="UP001595839"/>
    </source>
</evidence>
<dbReference type="EMBL" id="JBHSFK010000014">
    <property type="protein sequence ID" value="MFC4502250.1"/>
    <property type="molecule type" value="Genomic_DNA"/>
</dbReference>
<accession>A0ABV9AU66</accession>
<evidence type="ECO:0000256" key="3">
    <source>
        <dbReference type="ARBA" id="ARBA00022989"/>
    </source>
</evidence>
<evidence type="ECO:0000256" key="1">
    <source>
        <dbReference type="ARBA" id="ARBA00004370"/>
    </source>
</evidence>
<protein>
    <submittedName>
        <fullName evidence="6">CD225/dispanin family protein</fullName>
    </submittedName>
</protein>
<sequence length="81" mass="8569">MTPAILVTILCFLPTGIAAIVFASQVSAKNTAGEYQGAVEASRRARILIFVSIGLAVVFWLIIIIIAVSVSDTSTEYMPAP</sequence>
<comment type="subcellular location">
    <subcellularLocation>
        <location evidence="1">Membrane</location>
    </subcellularLocation>
</comment>
<evidence type="ECO:0000256" key="2">
    <source>
        <dbReference type="ARBA" id="ARBA00022692"/>
    </source>
</evidence>
<feature type="transmembrane region" description="Helical" evidence="5">
    <location>
        <begin position="47"/>
        <end position="68"/>
    </location>
</feature>
<dbReference type="InterPro" id="IPR007593">
    <property type="entry name" value="CD225/Dispanin_fam"/>
</dbReference>
<evidence type="ECO:0000313" key="6">
    <source>
        <dbReference type="EMBL" id="MFC4502250.1"/>
    </source>
</evidence>
<dbReference type="PANTHER" id="PTHR14948">
    <property type="entry name" value="NG5"/>
    <property type="match status" value="1"/>
</dbReference>
<dbReference type="PANTHER" id="PTHR14948:SF44">
    <property type="entry name" value="PROLINE-RICH TRANSMEMBRANE PROTEIN 1-LIKE"/>
    <property type="match status" value="1"/>
</dbReference>
<dbReference type="InterPro" id="IPR051423">
    <property type="entry name" value="CD225/Dispanin"/>
</dbReference>
<keyword evidence="4 5" id="KW-0472">Membrane</keyword>
<keyword evidence="2 5" id="KW-0812">Transmembrane</keyword>
<dbReference type="RefSeq" id="WP_381164289.1">
    <property type="nucleotide sequence ID" value="NZ_JBHSFK010000014.1"/>
</dbReference>
<keyword evidence="7" id="KW-1185">Reference proteome</keyword>
<keyword evidence="3 5" id="KW-1133">Transmembrane helix</keyword>
<gene>
    <name evidence="6" type="ORF">ACFPIH_22420</name>
</gene>
<proteinExistence type="predicted"/>
<dbReference type="Pfam" id="PF04505">
    <property type="entry name" value="CD225"/>
    <property type="match status" value="1"/>
</dbReference>
<organism evidence="6 7">
    <name type="scientific">Streptomyces vulcanius</name>
    <dbReference type="NCBI Taxonomy" id="1441876"/>
    <lineage>
        <taxon>Bacteria</taxon>
        <taxon>Bacillati</taxon>
        <taxon>Actinomycetota</taxon>
        <taxon>Actinomycetes</taxon>
        <taxon>Kitasatosporales</taxon>
        <taxon>Streptomycetaceae</taxon>
        <taxon>Streptomyces</taxon>
    </lineage>
</organism>
<evidence type="ECO:0000256" key="5">
    <source>
        <dbReference type="SAM" id="Phobius"/>
    </source>
</evidence>
<evidence type="ECO:0000256" key="4">
    <source>
        <dbReference type="ARBA" id="ARBA00023136"/>
    </source>
</evidence>